<gene>
    <name evidence="2" type="ORF">DPMN_179909</name>
</gene>
<organism evidence="2 3">
    <name type="scientific">Dreissena polymorpha</name>
    <name type="common">Zebra mussel</name>
    <name type="synonym">Mytilus polymorpha</name>
    <dbReference type="NCBI Taxonomy" id="45954"/>
    <lineage>
        <taxon>Eukaryota</taxon>
        <taxon>Metazoa</taxon>
        <taxon>Spiralia</taxon>
        <taxon>Lophotrochozoa</taxon>
        <taxon>Mollusca</taxon>
        <taxon>Bivalvia</taxon>
        <taxon>Autobranchia</taxon>
        <taxon>Heteroconchia</taxon>
        <taxon>Euheterodonta</taxon>
        <taxon>Imparidentia</taxon>
        <taxon>Neoheterodontei</taxon>
        <taxon>Myida</taxon>
        <taxon>Dreissenoidea</taxon>
        <taxon>Dreissenidae</taxon>
        <taxon>Dreissena</taxon>
    </lineage>
</organism>
<evidence type="ECO:0000313" key="3">
    <source>
        <dbReference type="Proteomes" id="UP000828390"/>
    </source>
</evidence>
<sequence length="67" mass="7264">MTTKENGWAYPQQAHWPSSKRSTDHTSKLLGSAVSGTLAYIKRSTDHSSKLLGLSTSGTLGFIKKVN</sequence>
<protein>
    <submittedName>
        <fullName evidence="2">Uncharacterized protein</fullName>
    </submittedName>
</protein>
<reference evidence="2" key="1">
    <citation type="journal article" date="2019" name="bioRxiv">
        <title>The Genome of the Zebra Mussel, Dreissena polymorpha: A Resource for Invasive Species Research.</title>
        <authorList>
            <person name="McCartney M.A."/>
            <person name="Auch B."/>
            <person name="Kono T."/>
            <person name="Mallez S."/>
            <person name="Zhang Y."/>
            <person name="Obille A."/>
            <person name="Becker A."/>
            <person name="Abrahante J.E."/>
            <person name="Garbe J."/>
            <person name="Badalamenti J.P."/>
            <person name="Herman A."/>
            <person name="Mangelson H."/>
            <person name="Liachko I."/>
            <person name="Sullivan S."/>
            <person name="Sone E.D."/>
            <person name="Koren S."/>
            <person name="Silverstein K.A.T."/>
            <person name="Beckman K.B."/>
            <person name="Gohl D.M."/>
        </authorList>
    </citation>
    <scope>NUCLEOTIDE SEQUENCE</scope>
    <source>
        <strain evidence="2">Duluth1</strain>
        <tissue evidence="2">Whole animal</tissue>
    </source>
</reference>
<comment type="caution">
    <text evidence="2">The sequence shown here is derived from an EMBL/GenBank/DDBJ whole genome shotgun (WGS) entry which is preliminary data.</text>
</comment>
<keyword evidence="3" id="KW-1185">Reference proteome</keyword>
<accession>A0A9D4EFB7</accession>
<evidence type="ECO:0000256" key="1">
    <source>
        <dbReference type="SAM" id="MobiDB-lite"/>
    </source>
</evidence>
<name>A0A9D4EFB7_DREPO</name>
<feature type="region of interest" description="Disordered" evidence="1">
    <location>
        <begin position="1"/>
        <end position="27"/>
    </location>
</feature>
<dbReference type="AlphaFoldDB" id="A0A9D4EFB7"/>
<reference evidence="2" key="2">
    <citation type="submission" date="2020-11" db="EMBL/GenBank/DDBJ databases">
        <authorList>
            <person name="McCartney M.A."/>
            <person name="Auch B."/>
            <person name="Kono T."/>
            <person name="Mallez S."/>
            <person name="Becker A."/>
            <person name="Gohl D.M."/>
            <person name="Silverstein K.A.T."/>
            <person name="Koren S."/>
            <person name="Bechman K.B."/>
            <person name="Herman A."/>
            <person name="Abrahante J.E."/>
            <person name="Garbe J."/>
        </authorList>
    </citation>
    <scope>NUCLEOTIDE SEQUENCE</scope>
    <source>
        <strain evidence="2">Duluth1</strain>
        <tissue evidence="2">Whole animal</tissue>
    </source>
</reference>
<evidence type="ECO:0000313" key="2">
    <source>
        <dbReference type="EMBL" id="KAH3778450.1"/>
    </source>
</evidence>
<proteinExistence type="predicted"/>
<dbReference type="Proteomes" id="UP000828390">
    <property type="component" value="Unassembled WGS sequence"/>
</dbReference>
<dbReference type="EMBL" id="JAIWYP010000009">
    <property type="protein sequence ID" value="KAH3778450.1"/>
    <property type="molecule type" value="Genomic_DNA"/>
</dbReference>